<accession>A0A2C8Z8U8</accession>
<dbReference type="InterPro" id="IPR011335">
    <property type="entry name" value="Restrct_endonuc-II-like"/>
</dbReference>
<protein>
    <recommendedName>
        <fullName evidence="1">DUF559 domain-containing protein</fullName>
    </recommendedName>
</protein>
<dbReference type="OrthoDB" id="2594539at2"/>
<name>A0A2C8Z8U8_9MICO</name>
<proteinExistence type="predicted"/>
<dbReference type="Gene3D" id="3.40.960.10">
    <property type="entry name" value="VSR Endonuclease"/>
    <property type="match status" value="1"/>
</dbReference>
<dbReference type="Proteomes" id="UP000219440">
    <property type="component" value="Unassembled WGS sequence"/>
</dbReference>
<dbReference type="AlphaFoldDB" id="A0A2C8Z8U8"/>
<keyword evidence="3" id="KW-1185">Reference proteome</keyword>
<organism evidence="2 3">
    <name type="scientific">Salinibacterium xinjiangense</name>
    <dbReference type="NCBI Taxonomy" id="386302"/>
    <lineage>
        <taxon>Bacteria</taxon>
        <taxon>Bacillati</taxon>
        <taxon>Actinomycetota</taxon>
        <taxon>Actinomycetes</taxon>
        <taxon>Micrococcales</taxon>
        <taxon>Microbacteriaceae</taxon>
        <taxon>Salinibacterium</taxon>
    </lineage>
</organism>
<dbReference type="Pfam" id="PF04480">
    <property type="entry name" value="DUF559"/>
    <property type="match status" value="1"/>
</dbReference>
<evidence type="ECO:0000259" key="1">
    <source>
        <dbReference type="Pfam" id="PF04480"/>
    </source>
</evidence>
<evidence type="ECO:0000313" key="2">
    <source>
        <dbReference type="EMBL" id="SOE60342.1"/>
    </source>
</evidence>
<dbReference type="SUPFAM" id="SSF52980">
    <property type="entry name" value="Restriction endonuclease-like"/>
    <property type="match status" value="1"/>
</dbReference>
<gene>
    <name evidence="2" type="ORF">SAMN06296378_1083</name>
</gene>
<dbReference type="InterPro" id="IPR007569">
    <property type="entry name" value="DUF559"/>
</dbReference>
<evidence type="ECO:0000313" key="3">
    <source>
        <dbReference type="Proteomes" id="UP000219440"/>
    </source>
</evidence>
<reference evidence="2 3" key="1">
    <citation type="submission" date="2017-09" db="EMBL/GenBank/DDBJ databases">
        <authorList>
            <person name="Ehlers B."/>
            <person name="Leendertz F.H."/>
        </authorList>
    </citation>
    <scope>NUCLEOTIDE SEQUENCE [LARGE SCALE GENOMIC DNA]</scope>
    <source>
        <strain evidence="2 3">CGMCC 1.05381</strain>
    </source>
</reference>
<feature type="domain" description="DUF559" evidence="1">
    <location>
        <begin position="225"/>
        <end position="308"/>
    </location>
</feature>
<dbReference type="EMBL" id="OCST01000002">
    <property type="protein sequence ID" value="SOE60342.1"/>
    <property type="molecule type" value="Genomic_DNA"/>
</dbReference>
<sequence length="321" mass="35639">MRLFHYCGNPWQWPVERRDSCTMTTAGTRTGIRSTPVRASVTALGGLAATFELHARGHSRHDIAAAVRSGSILRVRQGWYSHHDVHPSALEAARVGGRLTCLSALDLHGAGLVADPGLHVSVAGNACRLRMPRDGHTRITAAAASGVVVHWRTQEATGRLLLPPLAAIRDLIACQPADIVSALVGVLLRQRPELWPQWREFISTVPVVHQPWLLRIDSTCESGIEGLFWFRMRDHPISLRRQVAIPTVGRIDFLVGTKLVVEVDGAEYHTSPERFEADRRRDAMLSSLGYRVLRFSYAQVMFRWPEVELALLAAVARGDQH</sequence>